<dbReference type="InterPro" id="IPR005888">
    <property type="entry name" value="dTDP_Gluc_deHydtase"/>
</dbReference>
<name>A0A2R4W099_THEAF</name>
<dbReference type="InterPro" id="IPR016040">
    <property type="entry name" value="NAD(P)-bd_dom"/>
</dbReference>
<evidence type="ECO:0000256" key="5">
    <source>
        <dbReference type="ARBA" id="ARBA00023027"/>
    </source>
</evidence>
<dbReference type="Gene3D" id="3.40.50.720">
    <property type="entry name" value="NAD(P)-binding Rossmann-like Domain"/>
    <property type="match status" value="1"/>
</dbReference>
<comment type="cofactor">
    <cofactor evidence="2 7">
        <name>NAD(+)</name>
        <dbReference type="ChEBI" id="CHEBI:57540"/>
    </cofactor>
</comment>
<dbReference type="OrthoDB" id="9811743at2"/>
<dbReference type="EC" id="4.2.1.46" evidence="4 7"/>
<gene>
    <name evidence="9" type="ORF">TDSAC_0744</name>
</gene>
<dbReference type="GO" id="GO:0008460">
    <property type="term" value="F:dTDP-glucose 4,6-dehydratase activity"/>
    <property type="evidence" value="ECO:0007669"/>
    <property type="project" value="UniProtKB-EC"/>
</dbReference>
<evidence type="ECO:0000256" key="3">
    <source>
        <dbReference type="ARBA" id="ARBA00008178"/>
    </source>
</evidence>
<evidence type="ECO:0000313" key="10">
    <source>
        <dbReference type="Proteomes" id="UP000244792"/>
    </source>
</evidence>
<evidence type="ECO:0000313" key="9">
    <source>
        <dbReference type="EMBL" id="AWB10110.1"/>
    </source>
</evidence>
<dbReference type="SUPFAM" id="SSF51735">
    <property type="entry name" value="NAD(P)-binding Rossmann-fold domains"/>
    <property type="match status" value="1"/>
</dbReference>
<evidence type="ECO:0000259" key="8">
    <source>
        <dbReference type="Pfam" id="PF16363"/>
    </source>
</evidence>
<keyword evidence="6 7" id="KW-0456">Lyase</keyword>
<comment type="similarity">
    <text evidence="3 7">Belongs to the NAD(P)-dependent epimerase/dehydratase family. dTDP-glucose dehydratase subfamily.</text>
</comment>
<protein>
    <recommendedName>
        <fullName evidence="4 7">dTDP-glucose 4,6-dehydratase</fullName>
        <ecNumber evidence="4 7">4.2.1.46</ecNumber>
    </recommendedName>
</protein>
<dbReference type="RefSeq" id="WP_108308938.1">
    <property type="nucleotide sequence ID" value="NZ_CP020921.1"/>
</dbReference>
<organism evidence="9 10">
    <name type="scientific">Thermodesulfobium acidiphilum</name>
    <dbReference type="NCBI Taxonomy" id="1794699"/>
    <lineage>
        <taxon>Bacteria</taxon>
        <taxon>Pseudomonadati</taxon>
        <taxon>Thermodesulfobiota</taxon>
        <taxon>Thermodesulfobiia</taxon>
        <taxon>Thermodesulfobiales</taxon>
        <taxon>Thermodesulfobiaceae</taxon>
        <taxon>Thermodesulfobium</taxon>
    </lineage>
</organism>
<dbReference type="KEGG" id="taci:TDSAC_0744"/>
<dbReference type="EMBL" id="CP020921">
    <property type="protein sequence ID" value="AWB10110.1"/>
    <property type="molecule type" value="Genomic_DNA"/>
</dbReference>
<evidence type="ECO:0000256" key="2">
    <source>
        <dbReference type="ARBA" id="ARBA00001911"/>
    </source>
</evidence>
<comment type="catalytic activity">
    <reaction evidence="1 7">
        <text>dTDP-alpha-D-glucose = dTDP-4-dehydro-6-deoxy-alpha-D-glucose + H2O</text>
        <dbReference type="Rhea" id="RHEA:17221"/>
        <dbReference type="ChEBI" id="CHEBI:15377"/>
        <dbReference type="ChEBI" id="CHEBI:57477"/>
        <dbReference type="ChEBI" id="CHEBI:57649"/>
        <dbReference type="EC" id="4.2.1.46"/>
    </reaction>
</comment>
<dbReference type="Proteomes" id="UP000244792">
    <property type="component" value="Chromosome"/>
</dbReference>
<keyword evidence="10" id="KW-1185">Reference proteome</keyword>
<keyword evidence="5" id="KW-0520">NAD</keyword>
<dbReference type="CDD" id="cd05246">
    <property type="entry name" value="dTDP_GD_SDR_e"/>
    <property type="match status" value="1"/>
</dbReference>
<evidence type="ECO:0000256" key="6">
    <source>
        <dbReference type="ARBA" id="ARBA00023239"/>
    </source>
</evidence>
<evidence type="ECO:0000256" key="1">
    <source>
        <dbReference type="ARBA" id="ARBA00001539"/>
    </source>
</evidence>
<dbReference type="PANTHER" id="PTHR43000">
    <property type="entry name" value="DTDP-D-GLUCOSE 4,6-DEHYDRATASE-RELATED"/>
    <property type="match status" value="1"/>
</dbReference>
<evidence type="ECO:0000256" key="4">
    <source>
        <dbReference type="ARBA" id="ARBA00011990"/>
    </source>
</evidence>
<dbReference type="AlphaFoldDB" id="A0A2R4W099"/>
<sequence length="331" mass="37612">MNILITGGAGFIGSEFVRQSVERGYKVSVIDKLTYAGSMDRINSVVKEIRFYKDDIKNEDSIKKIIKTDKIEAIINFAAETHVDRSILKPDEFISTNICGTTSILNSLANSDVLLLHVSTDEVYGELGKEGKFSEDSPLRPNSPYSASKASADLLIKAYARTFSLRTRIVRPSNNYGMWQFPEKLIPVVIYKALNNQKVPIYADGSNIREWTYVKDCCSAIFKVLNDGKDSNIYNIGSGEEMTNLNLVKKILSILGKSDELIEFVKDRPGHDFRYSLNTEKISKELGWKPSFSVDDGLKETVQWYVENYAWLEKEVSNLKEYWNKVYRSKS</sequence>
<evidence type="ECO:0000256" key="7">
    <source>
        <dbReference type="RuleBase" id="RU004473"/>
    </source>
</evidence>
<accession>A0A2R4W099</accession>
<dbReference type="Gene3D" id="3.90.25.10">
    <property type="entry name" value="UDP-galactose 4-epimerase, domain 1"/>
    <property type="match status" value="1"/>
</dbReference>
<dbReference type="Pfam" id="PF16363">
    <property type="entry name" value="GDP_Man_Dehyd"/>
    <property type="match status" value="1"/>
</dbReference>
<dbReference type="NCBIfam" id="TIGR01181">
    <property type="entry name" value="dTDP_gluc_dehyt"/>
    <property type="match status" value="1"/>
</dbReference>
<proteinExistence type="inferred from homology"/>
<feature type="domain" description="NAD(P)-binding" evidence="8">
    <location>
        <begin position="4"/>
        <end position="301"/>
    </location>
</feature>
<reference evidence="9 10" key="1">
    <citation type="submission" date="2017-04" db="EMBL/GenBank/DDBJ databases">
        <title>Genomic insights into metabolism of Thermodesulfobium acidiphilum.</title>
        <authorList>
            <person name="Toshchakov S.V."/>
            <person name="Frolov E.N."/>
            <person name="Kublanov I.V."/>
            <person name="Samarov N.I."/>
            <person name="Novikov A."/>
            <person name="Lebedinsky A.V."/>
            <person name="Bonch-Osmolovskaya E.A."/>
            <person name="Chernyh N.A."/>
        </authorList>
    </citation>
    <scope>NUCLEOTIDE SEQUENCE [LARGE SCALE GENOMIC DNA]</scope>
    <source>
        <strain evidence="9 10">3127-1</strain>
    </source>
</reference>
<dbReference type="InterPro" id="IPR036291">
    <property type="entry name" value="NAD(P)-bd_dom_sf"/>
</dbReference>
<dbReference type="GO" id="GO:0009225">
    <property type="term" value="P:nucleotide-sugar metabolic process"/>
    <property type="evidence" value="ECO:0007669"/>
    <property type="project" value="InterPro"/>
</dbReference>